<keyword evidence="4" id="KW-1185">Reference proteome</keyword>
<dbReference type="Pfam" id="PF13649">
    <property type="entry name" value="Methyltransf_25"/>
    <property type="match status" value="1"/>
</dbReference>
<gene>
    <name evidence="2" type="ORF">ACFH04_00060</name>
    <name evidence="3" type="ORF">ACFH04_07905</name>
</gene>
<dbReference type="GO" id="GO:0032259">
    <property type="term" value="P:methylation"/>
    <property type="evidence" value="ECO:0007669"/>
    <property type="project" value="UniProtKB-KW"/>
</dbReference>
<dbReference type="CDD" id="cd02440">
    <property type="entry name" value="AdoMet_MTases"/>
    <property type="match status" value="1"/>
</dbReference>
<dbReference type="GO" id="GO:0008168">
    <property type="term" value="F:methyltransferase activity"/>
    <property type="evidence" value="ECO:0007669"/>
    <property type="project" value="UniProtKB-KW"/>
</dbReference>
<evidence type="ECO:0000313" key="3">
    <source>
        <dbReference type="EMBL" id="MFC0843652.1"/>
    </source>
</evidence>
<proteinExistence type="predicted"/>
<dbReference type="InterPro" id="IPR029063">
    <property type="entry name" value="SAM-dependent_MTases_sf"/>
</dbReference>
<sequence length="312" mass="34905">MRNAAIRDFYHTPRDGLELRQSRRQQLRAALRLLGNGTGETVPELYRLYYNRLFSTIWLALNWGPYTPEIRRIADPQQRMYLSQVHSVDTCWQPAVQNAPEDGLLVEIGTGLSDGWARIALLMPKVKLVSLTIEADQAEMARSIAARLGVADRVEVRVGDLFDPATTRDLVGTADAVTAMGVIPHFPPPRKADGLHAMAALLKPSAPLLIFDAYRTTDFSRFMARALLSSLSWYPSEEDFRSALDDAGLSLLRFDAHPAASCLPFADDIHTTDQLREEFGPLVARLFPRIVRAFMKGLLTPQESVYLSGVRR</sequence>
<keyword evidence="2" id="KW-0808">Transferase</keyword>
<organism evidence="2 4">
    <name type="scientific">Streptomyces noboritoensis</name>
    <dbReference type="NCBI Taxonomy" id="67337"/>
    <lineage>
        <taxon>Bacteria</taxon>
        <taxon>Bacillati</taxon>
        <taxon>Actinomycetota</taxon>
        <taxon>Actinomycetes</taxon>
        <taxon>Kitasatosporales</taxon>
        <taxon>Streptomycetaceae</taxon>
        <taxon>Streptomyces</taxon>
    </lineage>
</organism>
<dbReference type="InterPro" id="IPR041698">
    <property type="entry name" value="Methyltransf_25"/>
</dbReference>
<dbReference type="RefSeq" id="WP_394316042.1">
    <property type="nucleotide sequence ID" value="NZ_JBHMQV010000001.1"/>
</dbReference>
<dbReference type="SUPFAM" id="SSF53335">
    <property type="entry name" value="S-adenosyl-L-methionine-dependent methyltransferases"/>
    <property type="match status" value="1"/>
</dbReference>
<evidence type="ECO:0000313" key="4">
    <source>
        <dbReference type="Proteomes" id="UP001589887"/>
    </source>
</evidence>
<accession>A0ABV6T8P7</accession>
<dbReference type="Gene3D" id="3.40.50.150">
    <property type="entry name" value="Vaccinia Virus protein VP39"/>
    <property type="match status" value="1"/>
</dbReference>
<name>A0ABV6T8P7_9ACTN</name>
<feature type="domain" description="Methyltransferase" evidence="1">
    <location>
        <begin position="107"/>
        <end position="204"/>
    </location>
</feature>
<dbReference type="EMBL" id="JBHMQV010000008">
    <property type="protein sequence ID" value="MFC0843652.1"/>
    <property type="molecule type" value="Genomic_DNA"/>
</dbReference>
<evidence type="ECO:0000313" key="2">
    <source>
        <dbReference type="EMBL" id="MFC0842147.1"/>
    </source>
</evidence>
<dbReference type="EC" id="2.1.1.-" evidence="2"/>
<protein>
    <submittedName>
        <fullName evidence="2">SAM-dependent methyltransferase</fullName>
        <ecNumber evidence="2">2.1.1.-</ecNumber>
    </submittedName>
</protein>
<reference evidence="2 4" key="1">
    <citation type="submission" date="2024-09" db="EMBL/GenBank/DDBJ databases">
        <authorList>
            <person name="Sun Q."/>
            <person name="Mori K."/>
        </authorList>
    </citation>
    <scope>NUCLEOTIDE SEQUENCE [LARGE SCALE GENOMIC DNA]</scope>
    <source>
        <strain evidence="2 4">JCM 4557</strain>
    </source>
</reference>
<dbReference type="EMBL" id="JBHMQV010000001">
    <property type="protein sequence ID" value="MFC0842147.1"/>
    <property type="molecule type" value="Genomic_DNA"/>
</dbReference>
<dbReference type="Proteomes" id="UP001589887">
    <property type="component" value="Unassembled WGS sequence"/>
</dbReference>
<keyword evidence="2" id="KW-0489">Methyltransferase</keyword>
<evidence type="ECO:0000259" key="1">
    <source>
        <dbReference type="Pfam" id="PF13649"/>
    </source>
</evidence>
<comment type="caution">
    <text evidence="2">The sequence shown here is derived from an EMBL/GenBank/DDBJ whole genome shotgun (WGS) entry which is preliminary data.</text>
</comment>